<dbReference type="InterPro" id="IPR028202">
    <property type="entry name" value="Reductase_C"/>
</dbReference>
<dbReference type="EMBL" id="JANIBC010000002">
    <property type="protein sequence ID" value="MCQ8184487.1"/>
    <property type="molecule type" value="Genomic_DNA"/>
</dbReference>
<dbReference type="Gene3D" id="3.50.50.60">
    <property type="entry name" value="FAD/NAD(P)-binding domain"/>
    <property type="match status" value="2"/>
</dbReference>
<dbReference type="PANTHER" id="PTHR43557">
    <property type="entry name" value="APOPTOSIS-INDUCING FACTOR 1"/>
    <property type="match status" value="1"/>
</dbReference>
<evidence type="ECO:0000313" key="8">
    <source>
        <dbReference type="Proteomes" id="UP001142610"/>
    </source>
</evidence>
<sequence length="406" mass="42867">MSSQEQIVIVGAGHGGTTAAVELRSRGFEGGIVLLSDEPVEPYERPPLSKAWLTADGAEKDSLYGLDTLSERGIDLRLGAKAETLDLAARSLRLGDGSELTYSALILATGSQARKLPISGMECENVFSLRTAGDADALRAALVPGSKLVVVGAGYIGLEVAASARKLGADVTIVELADRCMPRTASVTISDFYHQYHEEHGVAFVLKDGVSALEAEGDHVTGVALSSGSVLPADAVLIAAGGVPDDILAQQAGIACDNGILTDENGRTSDPSVYAIGDAARRPTPWAEEALRLESVHSALEMARLVAADITGSQPPALQPPWFWSDQYDLKLQIVGLVTPGFEQIKRHTEGSLSVFHLKGDELMAVEAVNDPRAYMLGRTALSKGLAVDRHVLSDPEADLKNALLR</sequence>
<evidence type="ECO:0000256" key="1">
    <source>
        <dbReference type="ARBA" id="ARBA00001974"/>
    </source>
</evidence>
<comment type="caution">
    <text evidence="7">The sequence shown here is derived from an EMBL/GenBank/DDBJ whole genome shotgun (WGS) entry which is preliminary data.</text>
</comment>
<comment type="cofactor">
    <cofactor evidence="1">
        <name>FAD</name>
        <dbReference type="ChEBI" id="CHEBI:57692"/>
    </cofactor>
</comment>
<dbReference type="GO" id="GO:0005737">
    <property type="term" value="C:cytoplasm"/>
    <property type="evidence" value="ECO:0007669"/>
    <property type="project" value="TreeGrafter"/>
</dbReference>
<dbReference type="InterPro" id="IPR016156">
    <property type="entry name" value="FAD/NAD-linked_Rdtase_dimer_sf"/>
</dbReference>
<dbReference type="RefSeq" id="WP_256618306.1">
    <property type="nucleotide sequence ID" value="NZ_JANIBC010000002.1"/>
</dbReference>
<evidence type="ECO:0000256" key="4">
    <source>
        <dbReference type="ARBA" id="ARBA00023002"/>
    </source>
</evidence>
<dbReference type="InterPro" id="IPR023753">
    <property type="entry name" value="FAD/NAD-binding_dom"/>
</dbReference>
<evidence type="ECO:0000259" key="6">
    <source>
        <dbReference type="Pfam" id="PF14759"/>
    </source>
</evidence>
<dbReference type="PANTHER" id="PTHR43557:SF2">
    <property type="entry name" value="RIESKE DOMAIN-CONTAINING PROTEIN-RELATED"/>
    <property type="match status" value="1"/>
</dbReference>
<dbReference type="Pfam" id="PF07992">
    <property type="entry name" value="Pyr_redox_2"/>
    <property type="match status" value="1"/>
</dbReference>
<evidence type="ECO:0000313" key="7">
    <source>
        <dbReference type="EMBL" id="MCQ8184487.1"/>
    </source>
</evidence>
<dbReference type="Gene3D" id="3.30.390.30">
    <property type="match status" value="1"/>
</dbReference>
<evidence type="ECO:0000256" key="2">
    <source>
        <dbReference type="ARBA" id="ARBA00022630"/>
    </source>
</evidence>
<dbReference type="GO" id="GO:0016651">
    <property type="term" value="F:oxidoreductase activity, acting on NAD(P)H"/>
    <property type="evidence" value="ECO:0007669"/>
    <property type="project" value="TreeGrafter"/>
</dbReference>
<feature type="domain" description="FAD/NAD(P)-binding" evidence="5">
    <location>
        <begin position="6"/>
        <end position="300"/>
    </location>
</feature>
<name>A0A9X2RJ56_9PROT</name>
<dbReference type="SUPFAM" id="SSF55424">
    <property type="entry name" value="FAD/NAD-linked reductases, dimerisation (C-terminal) domain"/>
    <property type="match status" value="1"/>
</dbReference>
<dbReference type="InterPro" id="IPR050446">
    <property type="entry name" value="FAD-oxidoreductase/Apoptosis"/>
</dbReference>
<keyword evidence="3" id="KW-0274">FAD</keyword>
<keyword evidence="2" id="KW-0285">Flavoprotein</keyword>
<evidence type="ECO:0000256" key="3">
    <source>
        <dbReference type="ARBA" id="ARBA00022827"/>
    </source>
</evidence>
<organism evidence="7 8">
    <name type="scientific">Parvularcula maris</name>
    <dbReference type="NCBI Taxonomy" id="2965077"/>
    <lineage>
        <taxon>Bacteria</taxon>
        <taxon>Pseudomonadati</taxon>
        <taxon>Pseudomonadota</taxon>
        <taxon>Alphaproteobacteria</taxon>
        <taxon>Parvularculales</taxon>
        <taxon>Parvularculaceae</taxon>
        <taxon>Parvularcula</taxon>
    </lineage>
</organism>
<dbReference type="PRINTS" id="PR00368">
    <property type="entry name" value="FADPNR"/>
</dbReference>
<dbReference type="PRINTS" id="PR00411">
    <property type="entry name" value="PNDRDTASEI"/>
</dbReference>
<dbReference type="SUPFAM" id="SSF51905">
    <property type="entry name" value="FAD/NAD(P)-binding domain"/>
    <property type="match status" value="1"/>
</dbReference>
<dbReference type="Proteomes" id="UP001142610">
    <property type="component" value="Unassembled WGS sequence"/>
</dbReference>
<keyword evidence="4" id="KW-0560">Oxidoreductase</keyword>
<keyword evidence="8" id="KW-1185">Reference proteome</keyword>
<gene>
    <name evidence="7" type="ORF">NOG11_03720</name>
</gene>
<feature type="domain" description="Reductase C-terminal" evidence="6">
    <location>
        <begin position="322"/>
        <end position="403"/>
    </location>
</feature>
<accession>A0A9X2RJ56</accession>
<dbReference type="AlphaFoldDB" id="A0A9X2RJ56"/>
<dbReference type="InterPro" id="IPR036188">
    <property type="entry name" value="FAD/NAD-bd_sf"/>
</dbReference>
<protein>
    <submittedName>
        <fullName evidence="7">FAD-dependent oxidoreductase</fullName>
    </submittedName>
</protein>
<reference evidence="7" key="1">
    <citation type="submission" date="2022-07" db="EMBL/GenBank/DDBJ databases">
        <title>Parvularcula maris sp. nov., an algicidal bacterium isolated from seawater.</title>
        <authorList>
            <person name="Li F."/>
        </authorList>
    </citation>
    <scope>NUCLEOTIDE SEQUENCE</scope>
    <source>
        <strain evidence="7">BGMRC 0090</strain>
    </source>
</reference>
<dbReference type="Pfam" id="PF14759">
    <property type="entry name" value="Reductase_C"/>
    <property type="match status" value="1"/>
</dbReference>
<evidence type="ECO:0000259" key="5">
    <source>
        <dbReference type="Pfam" id="PF07992"/>
    </source>
</evidence>
<proteinExistence type="predicted"/>